<evidence type="ECO:0000256" key="4">
    <source>
        <dbReference type="ARBA" id="ARBA00023163"/>
    </source>
</evidence>
<dbReference type="GO" id="GO:0000156">
    <property type="term" value="F:phosphorelay response regulator activity"/>
    <property type="evidence" value="ECO:0007669"/>
    <property type="project" value="InterPro"/>
</dbReference>
<gene>
    <name evidence="7" type="ORF">EV210_10558</name>
</gene>
<organism evidence="7 8">
    <name type="scientific">Anaerospora hongkongensis</name>
    <dbReference type="NCBI Taxonomy" id="244830"/>
    <lineage>
        <taxon>Bacteria</taxon>
        <taxon>Bacillati</taxon>
        <taxon>Bacillota</taxon>
        <taxon>Negativicutes</taxon>
        <taxon>Selenomonadales</taxon>
        <taxon>Sporomusaceae</taxon>
        <taxon>Anaerospora</taxon>
    </lineage>
</organism>
<evidence type="ECO:0000313" key="8">
    <source>
        <dbReference type="Proteomes" id="UP000295063"/>
    </source>
</evidence>
<feature type="domain" description="Sigma-54 factor interaction" evidence="5">
    <location>
        <begin position="326"/>
        <end position="555"/>
    </location>
</feature>
<dbReference type="AlphaFoldDB" id="A0A4R1Q6N3"/>
<keyword evidence="3" id="KW-0805">Transcription regulation</keyword>
<dbReference type="Gene3D" id="1.10.10.60">
    <property type="entry name" value="Homeodomain-like"/>
    <property type="match status" value="1"/>
</dbReference>
<dbReference type="InterPro" id="IPR009057">
    <property type="entry name" value="Homeodomain-like_sf"/>
</dbReference>
<evidence type="ECO:0000256" key="2">
    <source>
        <dbReference type="ARBA" id="ARBA00022840"/>
    </source>
</evidence>
<dbReference type="InterPro" id="IPR013767">
    <property type="entry name" value="PAS_fold"/>
</dbReference>
<dbReference type="InterPro" id="IPR003593">
    <property type="entry name" value="AAA+_ATPase"/>
</dbReference>
<dbReference type="Gene3D" id="1.10.8.60">
    <property type="match status" value="1"/>
</dbReference>
<dbReference type="SUPFAM" id="SSF55785">
    <property type="entry name" value="PYP-like sensor domain (PAS domain)"/>
    <property type="match status" value="1"/>
</dbReference>
<dbReference type="PANTHER" id="PTHR32071">
    <property type="entry name" value="TRANSCRIPTIONAL REGULATORY PROTEIN"/>
    <property type="match status" value="1"/>
</dbReference>
<dbReference type="SUPFAM" id="SSF46689">
    <property type="entry name" value="Homeodomain-like"/>
    <property type="match status" value="1"/>
</dbReference>
<evidence type="ECO:0000259" key="6">
    <source>
        <dbReference type="PROSITE" id="PS50112"/>
    </source>
</evidence>
<feature type="domain" description="PAS" evidence="6">
    <location>
        <begin position="197"/>
        <end position="242"/>
    </location>
</feature>
<dbReference type="SMART" id="SM00382">
    <property type="entry name" value="AAA"/>
    <property type="match status" value="1"/>
</dbReference>
<dbReference type="FunFam" id="3.40.50.300:FF:000006">
    <property type="entry name" value="DNA-binding transcriptional regulator NtrC"/>
    <property type="match status" value="1"/>
</dbReference>
<dbReference type="GO" id="GO:0005524">
    <property type="term" value="F:ATP binding"/>
    <property type="evidence" value="ECO:0007669"/>
    <property type="project" value="UniProtKB-KW"/>
</dbReference>
<dbReference type="Pfam" id="PF06506">
    <property type="entry name" value="PrpR_N"/>
    <property type="match status" value="1"/>
</dbReference>
<dbReference type="InterPro" id="IPR058031">
    <property type="entry name" value="AAA_lid_NorR"/>
</dbReference>
<protein>
    <submittedName>
        <fullName evidence="7">PAS domain S-box-containing protein</fullName>
    </submittedName>
</protein>
<reference evidence="7 8" key="1">
    <citation type="submission" date="2019-03" db="EMBL/GenBank/DDBJ databases">
        <title>Genomic Encyclopedia of Type Strains, Phase IV (KMG-IV): sequencing the most valuable type-strain genomes for metagenomic binning, comparative biology and taxonomic classification.</title>
        <authorList>
            <person name="Goeker M."/>
        </authorList>
    </citation>
    <scope>NUCLEOTIDE SEQUENCE [LARGE SCALE GENOMIC DNA]</scope>
    <source>
        <strain evidence="7 8">DSM 15969</strain>
    </source>
</reference>
<dbReference type="PANTHER" id="PTHR32071:SF57">
    <property type="entry name" value="C4-DICARBOXYLATE TRANSPORT TRANSCRIPTIONAL REGULATORY PROTEIN DCTD"/>
    <property type="match status" value="1"/>
</dbReference>
<dbReference type="CDD" id="cd00130">
    <property type="entry name" value="PAS"/>
    <property type="match status" value="1"/>
</dbReference>
<dbReference type="PROSITE" id="PS50045">
    <property type="entry name" value="SIGMA54_INTERACT_4"/>
    <property type="match status" value="1"/>
</dbReference>
<keyword evidence="8" id="KW-1185">Reference proteome</keyword>
<dbReference type="PROSITE" id="PS00675">
    <property type="entry name" value="SIGMA54_INTERACT_1"/>
    <property type="match status" value="1"/>
</dbReference>
<dbReference type="PRINTS" id="PR01590">
    <property type="entry name" value="HTHFIS"/>
</dbReference>
<dbReference type="InterPro" id="IPR000014">
    <property type="entry name" value="PAS"/>
</dbReference>
<dbReference type="InterPro" id="IPR027417">
    <property type="entry name" value="P-loop_NTPase"/>
</dbReference>
<dbReference type="Pfam" id="PF00989">
    <property type="entry name" value="PAS"/>
    <property type="match status" value="1"/>
</dbReference>
<dbReference type="GO" id="GO:0006355">
    <property type="term" value="P:regulation of DNA-templated transcription"/>
    <property type="evidence" value="ECO:0007669"/>
    <property type="project" value="InterPro"/>
</dbReference>
<dbReference type="Proteomes" id="UP000295063">
    <property type="component" value="Unassembled WGS sequence"/>
</dbReference>
<keyword evidence="4" id="KW-0804">Transcription</keyword>
<evidence type="ECO:0000313" key="7">
    <source>
        <dbReference type="EMBL" id="TCL37627.1"/>
    </source>
</evidence>
<dbReference type="SUPFAM" id="SSF52540">
    <property type="entry name" value="P-loop containing nucleoside triphosphate hydrolases"/>
    <property type="match status" value="1"/>
</dbReference>
<evidence type="ECO:0000256" key="3">
    <source>
        <dbReference type="ARBA" id="ARBA00023015"/>
    </source>
</evidence>
<dbReference type="InterPro" id="IPR002078">
    <property type="entry name" value="Sigma_54_int"/>
</dbReference>
<dbReference type="InterPro" id="IPR025662">
    <property type="entry name" value="Sigma_54_int_dom_ATP-bd_1"/>
</dbReference>
<dbReference type="RefSeq" id="WP_132078461.1">
    <property type="nucleotide sequence ID" value="NZ_SLUI01000005.1"/>
</dbReference>
<dbReference type="InterPro" id="IPR035965">
    <property type="entry name" value="PAS-like_dom_sf"/>
</dbReference>
<evidence type="ECO:0000259" key="5">
    <source>
        <dbReference type="PROSITE" id="PS50045"/>
    </source>
</evidence>
<dbReference type="Pfam" id="PF02954">
    <property type="entry name" value="HTH_8"/>
    <property type="match status" value="1"/>
</dbReference>
<proteinExistence type="predicted"/>
<dbReference type="Gene3D" id="3.30.450.20">
    <property type="entry name" value="PAS domain"/>
    <property type="match status" value="1"/>
</dbReference>
<dbReference type="EMBL" id="SLUI01000005">
    <property type="protein sequence ID" value="TCL37627.1"/>
    <property type="molecule type" value="Genomic_DNA"/>
</dbReference>
<dbReference type="Gene3D" id="3.40.50.2300">
    <property type="match status" value="1"/>
</dbReference>
<dbReference type="Gene3D" id="3.40.50.300">
    <property type="entry name" value="P-loop containing nucleotide triphosphate hydrolases"/>
    <property type="match status" value="1"/>
</dbReference>
<evidence type="ECO:0000256" key="1">
    <source>
        <dbReference type="ARBA" id="ARBA00022741"/>
    </source>
</evidence>
<dbReference type="SUPFAM" id="SSF159800">
    <property type="entry name" value="PrpR receptor domain-like"/>
    <property type="match status" value="1"/>
</dbReference>
<dbReference type="InterPro" id="IPR025943">
    <property type="entry name" value="Sigma_54_int_dom_ATP-bd_2"/>
</dbReference>
<dbReference type="NCBIfam" id="TIGR00229">
    <property type="entry name" value="sensory_box"/>
    <property type="match status" value="1"/>
</dbReference>
<accession>A0A4R1Q6N3</accession>
<dbReference type="CDD" id="cd00009">
    <property type="entry name" value="AAA"/>
    <property type="match status" value="1"/>
</dbReference>
<sequence length="632" mass="69779">MEFKISFIAPFPHLARLAEAVVAERTDEWKSKIYISHGDSQEGVRQAQEAVEAGAAEVIISRGGTALAIADRIAVPVVQIPVTAIDILRAIKQLGVSPDSIGVVGFRNVIYECETLVTLLGLSIQIITLENEAETADKIAQAAIQGIKVVIGDVNAVTCARNMGLSGYTIESGKEAIYKAIKEAELVVEVRRREQERSELLQTIINSTTDGIVAVDKKGLITFFNPAACEVFQVSQAEVIGRKIDSVIPNTRLPLTLENGMPEIGEIQHIGKRSIATKRIPIKLEGNVVGAIANFQDVTQLQYFEHTIRQKLYAKGLVAKAGLSDIIGVSSALEAVKQRARRFAASRSTVLITGESGTGKEMLAQSIHKLSSRHQGPFVAVNCAALPESLLESELLGYEEGAFTGAKKGGKLGLFELAHGGTLFLDEVGELPLTLQARLLRVLQEKEVMRLGGHRVIPVDVRIIAATNQDLADLVGKKLFRADLFYRLVILHLHLPPLRERAEDIPLLAGHFLRILSESAEQVKKLHKEAVAYLQRLYWQGNVRELAIILERAVLLTDEEVINVKDIKNVLISEEPLDYLEAAEENDLEELERERILQVLREENYNYTRAAKRLGIGRTTLWRKKKKIDKLP</sequence>
<dbReference type="PROSITE" id="PS00676">
    <property type="entry name" value="SIGMA54_INTERACT_2"/>
    <property type="match status" value="1"/>
</dbReference>
<dbReference type="Pfam" id="PF25601">
    <property type="entry name" value="AAA_lid_14"/>
    <property type="match status" value="1"/>
</dbReference>
<name>A0A4R1Q6N3_9FIRM</name>
<keyword evidence="1" id="KW-0547">Nucleotide-binding</keyword>
<dbReference type="PROSITE" id="PS50112">
    <property type="entry name" value="PAS"/>
    <property type="match status" value="1"/>
</dbReference>
<comment type="caution">
    <text evidence="7">The sequence shown here is derived from an EMBL/GenBank/DDBJ whole genome shotgun (WGS) entry which is preliminary data.</text>
</comment>
<dbReference type="Gene3D" id="3.40.50.10660">
    <property type="entry name" value="PrpR receptor domain-like"/>
    <property type="match status" value="1"/>
</dbReference>
<dbReference type="InterPro" id="IPR010524">
    <property type="entry name" value="Sig_transdc_resp-reg_PrpR_N"/>
</dbReference>
<dbReference type="InterPro" id="IPR002197">
    <property type="entry name" value="HTH_Fis"/>
</dbReference>
<dbReference type="GO" id="GO:0043565">
    <property type="term" value="F:sequence-specific DNA binding"/>
    <property type="evidence" value="ECO:0007669"/>
    <property type="project" value="InterPro"/>
</dbReference>
<dbReference type="SMART" id="SM00091">
    <property type="entry name" value="PAS"/>
    <property type="match status" value="1"/>
</dbReference>
<dbReference type="Pfam" id="PF00158">
    <property type="entry name" value="Sigma54_activat"/>
    <property type="match status" value="1"/>
</dbReference>
<keyword evidence="2" id="KW-0067">ATP-binding</keyword>
<dbReference type="OrthoDB" id="9803970at2"/>